<dbReference type="Proteomes" id="UP000315540">
    <property type="component" value="Unassembled WGS sequence"/>
</dbReference>
<keyword evidence="1" id="KW-0472">Membrane</keyword>
<evidence type="ECO:0000313" key="3">
    <source>
        <dbReference type="Proteomes" id="UP000315540"/>
    </source>
</evidence>
<gene>
    <name evidence="2" type="ORF">FHK87_00270</name>
</gene>
<name>A0A504JIU1_9FLAO</name>
<dbReference type="AlphaFoldDB" id="A0A504JIU1"/>
<evidence type="ECO:0000256" key="1">
    <source>
        <dbReference type="SAM" id="Phobius"/>
    </source>
</evidence>
<feature type="transmembrane region" description="Helical" evidence="1">
    <location>
        <begin position="96"/>
        <end position="117"/>
    </location>
</feature>
<organism evidence="2 3">
    <name type="scientific">Aquimarina algicola</name>
    <dbReference type="NCBI Taxonomy" id="2589995"/>
    <lineage>
        <taxon>Bacteria</taxon>
        <taxon>Pseudomonadati</taxon>
        <taxon>Bacteroidota</taxon>
        <taxon>Flavobacteriia</taxon>
        <taxon>Flavobacteriales</taxon>
        <taxon>Flavobacteriaceae</taxon>
        <taxon>Aquimarina</taxon>
    </lineage>
</organism>
<comment type="caution">
    <text evidence="2">The sequence shown here is derived from an EMBL/GenBank/DDBJ whole genome shotgun (WGS) entry which is preliminary data.</text>
</comment>
<sequence>MIYTITTYFDPVGSKFISNKCPNCGNSESLELNFYQKRIESPFSTKITKNITGILYCHNTETEIPPVQWSEDIERIFNTEKQYLKLRPKKTTFNKWFYGLLAFLAITSITIVSFLVIEANRIKKLEEGVQNVSTGNTFEVFYSNSDIPDLPLGVTTWFLVKKIDGDTIWLQRHNKIANKQSMSFELNTSNFTEEVLRASLKEFKKQNLISHDYSKAKFTGLITNIKKK</sequence>
<keyword evidence="3" id="KW-1185">Reference proteome</keyword>
<reference evidence="2 3" key="1">
    <citation type="submission" date="2019-06" db="EMBL/GenBank/DDBJ databases">
        <authorList>
            <person name="Meng X."/>
        </authorList>
    </citation>
    <scope>NUCLEOTIDE SEQUENCE [LARGE SCALE GENOMIC DNA]</scope>
    <source>
        <strain evidence="2 3">M625</strain>
    </source>
</reference>
<dbReference type="RefSeq" id="WP_140588405.1">
    <property type="nucleotide sequence ID" value="NZ_VFWZ01000001.1"/>
</dbReference>
<evidence type="ECO:0000313" key="2">
    <source>
        <dbReference type="EMBL" id="TPN88682.1"/>
    </source>
</evidence>
<proteinExistence type="predicted"/>
<protein>
    <submittedName>
        <fullName evidence="2">Uncharacterized protein</fullName>
    </submittedName>
</protein>
<dbReference type="EMBL" id="VFWZ01000001">
    <property type="protein sequence ID" value="TPN88682.1"/>
    <property type="molecule type" value="Genomic_DNA"/>
</dbReference>
<accession>A0A504JIU1</accession>
<keyword evidence="1" id="KW-1133">Transmembrane helix</keyword>
<keyword evidence="1" id="KW-0812">Transmembrane</keyword>
<dbReference type="OrthoDB" id="1431014at2"/>